<keyword evidence="4" id="KW-1185">Reference proteome</keyword>
<dbReference type="AlphaFoldDB" id="A0A839ZCL3"/>
<dbReference type="EMBL" id="JACICD010000005">
    <property type="protein sequence ID" value="MBB3772426.1"/>
    <property type="molecule type" value="Genomic_DNA"/>
</dbReference>
<evidence type="ECO:0008006" key="5">
    <source>
        <dbReference type="Google" id="ProtNLM"/>
    </source>
</evidence>
<evidence type="ECO:0000256" key="1">
    <source>
        <dbReference type="SAM" id="Coils"/>
    </source>
</evidence>
<reference evidence="3 4" key="1">
    <citation type="submission" date="2020-08" db="EMBL/GenBank/DDBJ databases">
        <title>Genomic Encyclopedia of Type Strains, Phase IV (KMG-IV): sequencing the most valuable type-strain genomes for metagenomic binning, comparative biology and taxonomic classification.</title>
        <authorList>
            <person name="Goeker M."/>
        </authorList>
    </citation>
    <scope>NUCLEOTIDE SEQUENCE [LARGE SCALE GENOMIC DNA]</scope>
    <source>
        <strain evidence="3 4">DSM 5895</strain>
    </source>
</reference>
<feature type="compositionally biased region" description="Low complexity" evidence="2">
    <location>
        <begin position="1"/>
        <end position="15"/>
    </location>
</feature>
<proteinExistence type="predicted"/>
<feature type="region of interest" description="Disordered" evidence="2">
    <location>
        <begin position="1"/>
        <end position="22"/>
    </location>
</feature>
<gene>
    <name evidence="3" type="ORF">FHS55_003038</name>
</gene>
<dbReference type="Pfam" id="PF13747">
    <property type="entry name" value="DUF4164"/>
    <property type="match status" value="1"/>
</dbReference>
<keyword evidence="1" id="KW-0175">Coiled coil</keyword>
<evidence type="ECO:0000256" key="2">
    <source>
        <dbReference type="SAM" id="MobiDB-lite"/>
    </source>
</evidence>
<dbReference type="InterPro" id="IPR025310">
    <property type="entry name" value="DUF4164"/>
</dbReference>
<dbReference type="RefSeq" id="WP_183190581.1">
    <property type="nucleotide sequence ID" value="NZ_JACICD010000005.1"/>
</dbReference>
<feature type="coiled-coil region" evidence="1">
    <location>
        <begin position="67"/>
        <end position="94"/>
    </location>
</feature>
<comment type="caution">
    <text evidence="3">The sequence shown here is derived from an EMBL/GenBank/DDBJ whole genome shotgun (WGS) entry which is preliminary data.</text>
</comment>
<name>A0A839ZCL3_9HYPH</name>
<accession>A0A839ZCL3</accession>
<evidence type="ECO:0000313" key="4">
    <source>
        <dbReference type="Proteomes" id="UP000533469"/>
    </source>
</evidence>
<evidence type="ECO:0000313" key="3">
    <source>
        <dbReference type="EMBL" id="MBB3772426.1"/>
    </source>
</evidence>
<protein>
    <recommendedName>
        <fullName evidence="5">DUF4164 family protein</fullName>
    </recommendedName>
</protein>
<sequence>MNPSANHHPSAHSSAIDPAGEPTALQAALKRFDDAVETLGVAIQRRLEVERQEAALAQQLHVFGADRSRLADALDGAQARAERLEGANEEVSRRLGSAMETIRAVLAAHQR</sequence>
<dbReference type="Proteomes" id="UP000533469">
    <property type="component" value="Unassembled WGS sequence"/>
</dbReference>
<organism evidence="3 4">
    <name type="scientific">Ancylobacter tetraedralis</name>
    <dbReference type="NCBI Taxonomy" id="217068"/>
    <lineage>
        <taxon>Bacteria</taxon>
        <taxon>Pseudomonadati</taxon>
        <taxon>Pseudomonadota</taxon>
        <taxon>Alphaproteobacteria</taxon>
        <taxon>Hyphomicrobiales</taxon>
        <taxon>Xanthobacteraceae</taxon>
        <taxon>Ancylobacter</taxon>
    </lineage>
</organism>